<evidence type="ECO:0008006" key="4">
    <source>
        <dbReference type="Google" id="ProtNLM"/>
    </source>
</evidence>
<organism evidence="2 3">
    <name type="scientific">Salix suchowensis</name>
    <dbReference type="NCBI Taxonomy" id="1278906"/>
    <lineage>
        <taxon>Eukaryota</taxon>
        <taxon>Viridiplantae</taxon>
        <taxon>Streptophyta</taxon>
        <taxon>Embryophyta</taxon>
        <taxon>Tracheophyta</taxon>
        <taxon>Spermatophyta</taxon>
        <taxon>Magnoliopsida</taxon>
        <taxon>eudicotyledons</taxon>
        <taxon>Gunneridae</taxon>
        <taxon>Pentapetalae</taxon>
        <taxon>rosids</taxon>
        <taxon>fabids</taxon>
        <taxon>Malpighiales</taxon>
        <taxon>Salicaceae</taxon>
        <taxon>Saliceae</taxon>
        <taxon>Salix</taxon>
    </lineage>
</organism>
<protein>
    <recommendedName>
        <fullName evidence="4">Secreted protein</fullName>
    </recommendedName>
</protein>
<sequence length="97" mass="10997">MVDHQDRDRHGLLILLWLALQVSKIPGRAVATFLMEKYHVLLLLIHAPTGMSMCIGTEPIILKLELGSLQKGHISASCLLRHIHMISVVWLRCHLMN</sequence>
<feature type="transmembrane region" description="Helical" evidence="1">
    <location>
        <begin position="40"/>
        <end position="62"/>
    </location>
</feature>
<reference evidence="2" key="1">
    <citation type="submission" date="2022-10" db="EMBL/GenBank/DDBJ databases">
        <authorList>
            <person name="Hyden B.L."/>
            <person name="Feng K."/>
            <person name="Yates T."/>
            <person name="Jawdy S."/>
            <person name="Smart L.B."/>
            <person name="Muchero W."/>
        </authorList>
    </citation>
    <scope>NUCLEOTIDE SEQUENCE</scope>
    <source>
        <tissue evidence="2">Shoot tip</tissue>
    </source>
</reference>
<proteinExistence type="predicted"/>
<evidence type="ECO:0000313" key="2">
    <source>
        <dbReference type="EMBL" id="KAJ6375030.1"/>
    </source>
</evidence>
<dbReference type="EMBL" id="JAPFFI010000010">
    <property type="protein sequence ID" value="KAJ6375030.1"/>
    <property type="molecule type" value="Genomic_DNA"/>
</dbReference>
<name>A0ABQ9B833_9ROSI</name>
<keyword evidence="3" id="KW-1185">Reference proteome</keyword>
<keyword evidence="1" id="KW-0812">Transmembrane</keyword>
<evidence type="ECO:0000256" key="1">
    <source>
        <dbReference type="SAM" id="Phobius"/>
    </source>
</evidence>
<evidence type="ECO:0000313" key="3">
    <source>
        <dbReference type="Proteomes" id="UP001141253"/>
    </source>
</evidence>
<reference evidence="2" key="2">
    <citation type="journal article" date="2023" name="Int. J. Mol. Sci.">
        <title>De Novo Assembly and Annotation of 11 Diverse Shrub Willow (Salix) Genomes Reveals Novel Gene Organization in Sex-Linked Regions.</title>
        <authorList>
            <person name="Hyden B."/>
            <person name="Feng K."/>
            <person name="Yates T.B."/>
            <person name="Jawdy S."/>
            <person name="Cereghino C."/>
            <person name="Smart L.B."/>
            <person name="Muchero W."/>
        </authorList>
    </citation>
    <scope>NUCLEOTIDE SEQUENCE</scope>
    <source>
        <tissue evidence="2">Shoot tip</tissue>
    </source>
</reference>
<comment type="caution">
    <text evidence="2">The sequence shown here is derived from an EMBL/GenBank/DDBJ whole genome shotgun (WGS) entry which is preliminary data.</text>
</comment>
<gene>
    <name evidence="2" type="ORF">OIU77_000075</name>
</gene>
<dbReference type="Proteomes" id="UP001141253">
    <property type="component" value="Chromosome 12"/>
</dbReference>
<accession>A0ABQ9B833</accession>
<keyword evidence="1" id="KW-1133">Transmembrane helix</keyword>
<keyword evidence="1" id="KW-0472">Membrane</keyword>